<accession>A0A5S6QXQ5</accession>
<evidence type="ECO:0000313" key="5">
    <source>
        <dbReference type="Proteomes" id="UP000046395"/>
    </source>
</evidence>
<keyword evidence="5" id="KW-1185">Reference proteome</keyword>
<proteinExistence type="inferred from homology"/>
<evidence type="ECO:0000256" key="2">
    <source>
        <dbReference type="ARBA" id="ARBA00023054"/>
    </source>
</evidence>
<keyword evidence="2" id="KW-0175">Coiled coil</keyword>
<feature type="signal peptide" evidence="4">
    <location>
        <begin position="1"/>
        <end position="20"/>
    </location>
</feature>
<name>A0A5S6QXQ5_TRIMR</name>
<organism evidence="5 6">
    <name type="scientific">Trichuris muris</name>
    <name type="common">Mouse whipworm</name>
    <dbReference type="NCBI Taxonomy" id="70415"/>
    <lineage>
        <taxon>Eukaryota</taxon>
        <taxon>Metazoa</taxon>
        <taxon>Ecdysozoa</taxon>
        <taxon>Nematoda</taxon>
        <taxon>Enoplea</taxon>
        <taxon>Dorylaimia</taxon>
        <taxon>Trichinellida</taxon>
        <taxon>Trichuridae</taxon>
        <taxon>Trichuris</taxon>
    </lineage>
</organism>
<dbReference type="GO" id="GO:0042393">
    <property type="term" value="F:histone binding"/>
    <property type="evidence" value="ECO:0007669"/>
    <property type="project" value="TreeGrafter"/>
</dbReference>
<evidence type="ECO:0000256" key="3">
    <source>
        <dbReference type="SAM" id="MobiDB-lite"/>
    </source>
</evidence>
<dbReference type="Proteomes" id="UP000046395">
    <property type="component" value="Unassembled WGS sequence"/>
</dbReference>
<protein>
    <submittedName>
        <fullName evidence="6">Uncharacterized protein</fullName>
    </submittedName>
</protein>
<dbReference type="AlphaFoldDB" id="A0A5S6QXQ5"/>
<feature type="region of interest" description="Disordered" evidence="3">
    <location>
        <begin position="38"/>
        <end position="134"/>
    </location>
</feature>
<dbReference type="GO" id="GO:0005730">
    <property type="term" value="C:nucleolus"/>
    <property type="evidence" value="ECO:0007669"/>
    <property type="project" value="TreeGrafter"/>
</dbReference>
<dbReference type="GO" id="GO:0006360">
    <property type="term" value="P:transcription by RNA polymerase I"/>
    <property type="evidence" value="ECO:0007669"/>
    <property type="project" value="TreeGrafter"/>
</dbReference>
<feature type="compositionally biased region" description="Polar residues" evidence="3">
    <location>
        <begin position="41"/>
        <end position="50"/>
    </location>
</feature>
<keyword evidence="4" id="KW-0732">Signal</keyword>
<dbReference type="InterPro" id="IPR013256">
    <property type="entry name" value="Chromatin_SPT2"/>
</dbReference>
<dbReference type="STRING" id="70415.A0A5S6QXQ5"/>
<comment type="similarity">
    <text evidence="1">Belongs to the SPT2 family.</text>
</comment>
<dbReference type="SMART" id="SM00784">
    <property type="entry name" value="SPT2"/>
    <property type="match status" value="1"/>
</dbReference>
<evidence type="ECO:0000256" key="4">
    <source>
        <dbReference type="SAM" id="SignalP"/>
    </source>
</evidence>
<dbReference type="WBParaSite" id="TMUE_3000011667.1">
    <property type="protein sequence ID" value="TMUE_3000011667.1"/>
    <property type="gene ID" value="WBGene00287186"/>
</dbReference>
<dbReference type="Pfam" id="PF08243">
    <property type="entry name" value="SPT2"/>
    <property type="match status" value="1"/>
</dbReference>
<sequence>MANRLNKLLCFLSSLDCCLLVWYRENKRALADGLTVAKPPSATTSCSSRQGRCDFVRPPSLLKRDAAPDKRPRLTEHPVKHNASPVAKRLPASASARREVKGTANRPKSALPKSQDTAVKGRTGPYRSVQTATVSKTTTQLNTRFPKRDVPSKGLALVGAPSAGAGLGSSAVRHVNSTASPSAVQRSRGTPGATIRRLNEQGRMPSHLSVQGPRGLPNAVAASDKRLAKGTNGRRPANSLREMELRREFLRRREQFLGETSSEYELESDEEAGSEFDDFIDDSGYVDEKASSEIRRLFKYNPKKYRNIDLMDDSDMEASYGDICREEAKSTRIGLLEDLAEFKREQEKKQKSHPRRL</sequence>
<dbReference type="PANTHER" id="PTHR22691">
    <property type="entry name" value="YEAST SPT2-RELATED"/>
    <property type="match status" value="1"/>
</dbReference>
<feature type="chain" id="PRO_5024364549" evidence="4">
    <location>
        <begin position="21"/>
        <end position="357"/>
    </location>
</feature>
<dbReference type="PANTHER" id="PTHR22691:SF8">
    <property type="entry name" value="PROTEIN SPT2 HOMOLOG"/>
    <property type="match status" value="1"/>
</dbReference>
<reference evidence="6" key="1">
    <citation type="submission" date="2019-12" db="UniProtKB">
        <authorList>
            <consortium name="WormBaseParasite"/>
        </authorList>
    </citation>
    <scope>IDENTIFICATION</scope>
</reference>
<dbReference type="GO" id="GO:0003677">
    <property type="term" value="F:DNA binding"/>
    <property type="evidence" value="ECO:0007669"/>
    <property type="project" value="TreeGrafter"/>
</dbReference>
<feature type="region of interest" description="Disordered" evidence="3">
    <location>
        <begin position="197"/>
        <end position="240"/>
    </location>
</feature>
<evidence type="ECO:0000313" key="6">
    <source>
        <dbReference type="WBParaSite" id="TMUE_3000011667.1"/>
    </source>
</evidence>
<dbReference type="GO" id="GO:0006334">
    <property type="term" value="P:nucleosome assembly"/>
    <property type="evidence" value="ECO:0007669"/>
    <property type="project" value="TreeGrafter"/>
</dbReference>
<evidence type="ECO:0000256" key="1">
    <source>
        <dbReference type="ARBA" id="ARBA00006461"/>
    </source>
</evidence>
<feature type="compositionally biased region" description="Basic and acidic residues" evidence="3">
    <location>
        <begin position="62"/>
        <end position="79"/>
    </location>
</feature>